<name>A0ABU8EMH8_9GAMM</name>
<gene>
    <name evidence="2" type="ORF">WAE96_00400</name>
</gene>
<protein>
    <recommendedName>
        <fullName evidence="4">Lipoprotein</fullName>
    </recommendedName>
</protein>
<dbReference type="RefSeq" id="WP_336434241.1">
    <property type="nucleotide sequence ID" value="NZ_JBAWKS010000001.1"/>
</dbReference>
<dbReference type="PROSITE" id="PS51257">
    <property type="entry name" value="PROKAR_LIPOPROTEIN"/>
    <property type="match status" value="1"/>
</dbReference>
<feature type="signal peptide" evidence="1">
    <location>
        <begin position="1"/>
        <end position="20"/>
    </location>
</feature>
<dbReference type="EMBL" id="JBAWKS010000001">
    <property type="protein sequence ID" value="MEI4548175.1"/>
    <property type="molecule type" value="Genomic_DNA"/>
</dbReference>
<evidence type="ECO:0000313" key="2">
    <source>
        <dbReference type="EMBL" id="MEI4548175.1"/>
    </source>
</evidence>
<reference evidence="2 3" key="1">
    <citation type="submission" date="2023-12" db="EMBL/GenBank/DDBJ databases">
        <title>Friends and Foes: Symbiotic and Algicidal bacterial influence on Karenia brevis blooms.</title>
        <authorList>
            <person name="Fei C."/>
            <person name="Mohamed A.R."/>
            <person name="Booker A."/>
            <person name="Arshad M."/>
            <person name="Klass S."/>
            <person name="Ahn S."/>
            <person name="Gilbert P.M."/>
            <person name="Heil C.A."/>
            <person name="Martinez J.M."/>
            <person name="Amin S.A."/>
        </authorList>
    </citation>
    <scope>NUCLEOTIDE SEQUENCE [LARGE SCALE GENOMIC DNA]</scope>
    <source>
        <strain evidence="2 3">CE15</strain>
    </source>
</reference>
<evidence type="ECO:0000256" key="1">
    <source>
        <dbReference type="SAM" id="SignalP"/>
    </source>
</evidence>
<keyword evidence="3" id="KW-1185">Reference proteome</keyword>
<keyword evidence="1" id="KW-0732">Signal</keyword>
<sequence>MRTMLLLIILCLLSACVVFPVTDKEATRVAKLRCELSSDKKTLKMVDVAKATNTFYSVSGFVLSPIIIPVSSLLSGSYTLVNNIYFYGEQKIKCDDAASESH</sequence>
<evidence type="ECO:0008006" key="4">
    <source>
        <dbReference type="Google" id="ProtNLM"/>
    </source>
</evidence>
<comment type="caution">
    <text evidence="2">The sequence shown here is derived from an EMBL/GenBank/DDBJ whole genome shotgun (WGS) entry which is preliminary data.</text>
</comment>
<dbReference type="Proteomes" id="UP001382455">
    <property type="component" value="Unassembled WGS sequence"/>
</dbReference>
<evidence type="ECO:0000313" key="3">
    <source>
        <dbReference type="Proteomes" id="UP001382455"/>
    </source>
</evidence>
<accession>A0ABU8EMH8</accession>
<organism evidence="2 3">
    <name type="scientific">Pseudoalteromonas spongiae</name>
    <dbReference type="NCBI Taxonomy" id="298657"/>
    <lineage>
        <taxon>Bacteria</taxon>
        <taxon>Pseudomonadati</taxon>
        <taxon>Pseudomonadota</taxon>
        <taxon>Gammaproteobacteria</taxon>
        <taxon>Alteromonadales</taxon>
        <taxon>Pseudoalteromonadaceae</taxon>
        <taxon>Pseudoalteromonas</taxon>
    </lineage>
</organism>
<feature type="chain" id="PRO_5045884455" description="Lipoprotein" evidence="1">
    <location>
        <begin position="21"/>
        <end position="102"/>
    </location>
</feature>
<proteinExistence type="predicted"/>